<evidence type="ECO:0000313" key="3">
    <source>
        <dbReference type="Proteomes" id="UP000199385"/>
    </source>
</evidence>
<name>A0A1A9A089_9ACTN</name>
<dbReference type="Gene3D" id="1.10.510.10">
    <property type="entry name" value="Transferase(Phosphotransferase) domain 1"/>
    <property type="match status" value="1"/>
</dbReference>
<evidence type="ECO:0000256" key="1">
    <source>
        <dbReference type="PIRNR" id="PIRNR006221"/>
    </source>
</evidence>
<dbReference type="EMBL" id="LT594323">
    <property type="protein sequence ID" value="SBT49614.1"/>
    <property type="molecule type" value="Genomic_DNA"/>
</dbReference>
<dbReference type="PATRIC" id="fig|261654.4.peg.4537"/>
<dbReference type="RefSeq" id="WP_091667423.1">
    <property type="nucleotide sequence ID" value="NZ_LT594323.1"/>
</dbReference>
<organism evidence="2 3">
    <name type="scientific">Micromonospora auratinigra</name>
    <dbReference type="NCBI Taxonomy" id="261654"/>
    <lineage>
        <taxon>Bacteria</taxon>
        <taxon>Bacillati</taxon>
        <taxon>Actinomycetota</taxon>
        <taxon>Actinomycetes</taxon>
        <taxon>Micromonosporales</taxon>
        <taxon>Micromonosporaceae</taxon>
        <taxon>Micromonospora</taxon>
    </lineage>
</organism>
<dbReference type="InterPro" id="IPR016477">
    <property type="entry name" value="Fructo-/Ketosamine-3-kinase"/>
</dbReference>
<dbReference type="SUPFAM" id="SSF56112">
    <property type="entry name" value="Protein kinase-like (PK-like)"/>
    <property type="match status" value="1"/>
</dbReference>
<dbReference type="Gene3D" id="1.20.1270.240">
    <property type="match status" value="1"/>
</dbReference>
<sequence length="304" mass="33006">MDLAYLRAHPEHLPTFLTHQRIRETPVSGGDICAASRLTLDDGHSVFAKTWPERHGRPVPDGFFATEAAGLGWLREAGTVPVPEVVVALPELLALEWIEPGEPSPEAAERFGRELAGLHRAGAAAFGAPWPGFIGALGQDNTAEPGPWGEWFALRRILPYLRASVDGAALTSVEAGLVEQLVDRIGEFGGDEPPARIHGDLWRGNLLWGADERVWLVDPAAHGGHRETDLAQLALFGGPPHLDRIVAAYQEAWPLSDGWRERVPLHQLHLLLVHSSLFGTAYRDAVAGAARGALRSLPRANVDR</sequence>
<keyword evidence="3" id="KW-1185">Reference proteome</keyword>
<proteinExistence type="inferred from homology"/>
<dbReference type="InterPro" id="IPR011009">
    <property type="entry name" value="Kinase-like_dom_sf"/>
</dbReference>
<reference evidence="3" key="1">
    <citation type="submission" date="2016-06" db="EMBL/GenBank/DDBJ databases">
        <authorList>
            <person name="Varghese N."/>
            <person name="Submissions Spin"/>
        </authorList>
    </citation>
    <scope>NUCLEOTIDE SEQUENCE [LARGE SCALE GENOMIC DNA]</scope>
    <source>
        <strain evidence="3">DSM 44815</strain>
    </source>
</reference>
<keyword evidence="1" id="KW-0808">Transferase</keyword>
<protein>
    <submittedName>
        <fullName evidence="2">Fructosamine-3-kinase</fullName>
    </submittedName>
</protein>
<dbReference type="OrthoDB" id="5291879at2"/>
<dbReference type="PIRSF" id="PIRSF006221">
    <property type="entry name" value="Ketosamine-3-kinase"/>
    <property type="match status" value="1"/>
</dbReference>
<dbReference type="Pfam" id="PF03881">
    <property type="entry name" value="Fructosamin_kin"/>
    <property type="match status" value="1"/>
</dbReference>
<gene>
    <name evidence="2" type="ORF">GA0070611_4478</name>
</gene>
<comment type="similarity">
    <text evidence="1">Belongs to the fructosamine kinase family.</text>
</comment>
<keyword evidence="1 2" id="KW-0418">Kinase</keyword>
<accession>A0A1A9A089</accession>
<dbReference type="STRING" id="261654.GA0070611_4478"/>
<dbReference type="GO" id="GO:0016301">
    <property type="term" value="F:kinase activity"/>
    <property type="evidence" value="ECO:0007669"/>
    <property type="project" value="UniProtKB-UniRule"/>
</dbReference>
<dbReference type="AlphaFoldDB" id="A0A1A9A089"/>
<dbReference type="PANTHER" id="PTHR12149:SF8">
    <property type="entry name" value="PROTEIN-RIBULOSAMINE 3-KINASE"/>
    <property type="match status" value="1"/>
</dbReference>
<dbReference type="Proteomes" id="UP000199385">
    <property type="component" value="Chromosome I"/>
</dbReference>
<dbReference type="PANTHER" id="PTHR12149">
    <property type="entry name" value="FRUCTOSAMINE 3 KINASE-RELATED PROTEIN"/>
    <property type="match status" value="1"/>
</dbReference>
<evidence type="ECO:0000313" key="2">
    <source>
        <dbReference type="EMBL" id="SBT49614.1"/>
    </source>
</evidence>
<dbReference type="Gene3D" id="3.30.200.20">
    <property type="entry name" value="Phosphorylase Kinase, domain 1"/>
    <property type="match status" value="1"/>
</dbReference>